<keyword evidence="2" id="KW-0732">Signal</keyword>
<feature type="transmembrane region" description="Helical" evidence="1">
    <location>
        <begin position="274"/>
        <end position="293"/>
    </location>
</feature>
<accession>A0A0B6ZDA8</accession>
<name>A0A0B6ZDA8_9EUPU</name>
<feature type="chain" id="PRO_5002126833" description="Neurotransmitter-gated ion-channel ligand-binding domain-containing protein" evidence="2">
    <location>
        <begin position="19"/>
        <end position="294"/>
    </location>
</feature>
<keyword evidence="1" id="KW-0812">Transmembrane</keyword>
<dbReference type="InterPro" id="IPR036734">
    <property type="entry name" value="Neur_chan_lig-bd_sf"/>
</dbReference>
<sequence length="294" mass="33675">MQLFAVIACFICFRATLCQKDDNDGWNGDKFKEEAAQTFNLVFHKYNHRVRPPQPYIEIVANISLRHIRLLDQHKQELQTVLDIELTWNDTRLQWYPVKLLQISANTSNVWTPDIVYTNSVAESKMLYPSSVRISHKGFVVWTKKEVVTTLCPTKADAVSQNCPIILGFMSNSRNDQTDRFFSSLSSFTLSDNFINHEWDVTVIDSFVDVGNETRLASTMELNLQLQRRTKVVELGHKEDNSPTITSNLCSDEQDDTNGKRNIASQVNADVTSYMLLLFRIVATAMFCPLLLVR</sequence>
<dbReference type="AlphaFoldDB" id="A0A0B6ZDA8"/>
<evidence type="ECO:0000256" key="2">
    <source>
        <dbReference type="SAM" id="SignalP"/>
    </source>
</evidence>
<organism evidence="4">
    <name type="scientific">Arion vulgaris</name>
    <dbReference type="NCBI Taxonomy" id="1028688"/>
    <lineage>
        <taxon>Eukaryota</taxon>
        <taxon>Metazoa</taxon>
        <taxon>Spiralia</taxon>
        <taxon>Lophotrochozoa</taxon>
        <taxon>Mollusca</taxon>
        <taxon>Gastropoda</taxon>
        <taxon>Heterobranchia</taxon>
        <taxon>Euthyneura</taxon>
        <taxon>Panpulmonata</taxon>
        <taxon>Eupulmonata</taxon>
        <taxon>Stylommatophora</taxon>
        <taxon>Helicina</taxon>
        <taxon>Arionoidea</taxon>
        <taxon>Arionidae</taxon>
        <taxon>Arion</taxon>
    </lineage>
</organism>
<dbReference type="Gene3D" id="2.70.170.10">
    <property type="entry name" value="Neurotransmitter-gated ion-channel ligand-binding domain"/>
    <property type="match status" value="1"/>
</dbReference>
<dbReference type="PANTHER" id="PTHR18945">
    <property type="entry name" value="NEUROTRANSMITTER GATED ION CHANNEL"/>
    <property type="match status" value="1"/>
</dbReference>
<gene>
    <name evidence="4" type="primary">ORF59162</name>
</gene>
<dbReference type="EMBL" id="HACG01019653">
    <property type="protein sequence ID" value="CEK66518.1"/>
    <property type="molecule type" value="Transcribed_RNA"/>
</dbReference>
<keyword evidence="1" id="KW-0472">Membrane</keyword>
<feature type="domain" description="Neurotransmitter-gated ion-channel ligand-binding" evidence="3">
    <location>
        <begin position="38"/>
        <end position="230"/>
    </location>
</feature>
<dbReference type="SUPFAM" id="SSF63712">
    <property type="entry name" value="Nicotinic receptor ligand binding domain-like"/>
    <property type="match status" value="1"/>
</dbReference>
<reference evidence="4" key="1">
    <citation type="submission" date="2014-12" db="EMBL/GenBank/DDBJ databases">
        <title>Insight into the proteome of Arion vulgaris.</title>
        <authorList>
            <person name="Aradska J."/>
            <person name="Bulat T."/>
            <person name="Smidak R."/>
            <person name="Sarate P."/>
            <person name="Gangsoo J."/>
            <person name="Sialana F."/>
            <person name="Bilban M."/>
            <person name="Lubec G."/>
        </authorList>
    </citation>
    <scope>NUCLEOTIDE SEQUENCE</scope>
    <source>
        <tissue evidence="4">Skin</tissue>
    </source>
</reference>
<dbReference type="GO" id="GO:0004888">
    <property type="term" value="F:transmembrane signaling receptor activity"/>
    <property type="evidence" value="ECO:0007669"/>
    <property type="project" value="InterPro"/>
</dbReference>
<protein>
    <recommendedName>
        <fullName evidence="3">Neurotransmitter-gated ion-channel ligand-binding domain-containing protein</fullName>
    </recommendedName>
</protein>
<dbReference type="InterPro" id="IPR006202">
    <property type="entry name" value="Neur_chan_lig-bd"/>
</dbReference>
<proteinExistence type="predicted"/>
<dbReference type="GO" id="GO:0016020">
    <property type="term" value="C:membrane"/>
    <property type="evidence" value="ECO:0007669"/>
    <property type="project" value="InterPro"/>
</dbReference>
<feature type="signal peptide" evidence="2">
    <location>
        <begin position="1"/>
        <end position="18"/>
    </location>
</feature>
<dbReference type="InterPro" id="IPR006201">
    <property type="entry name" value="Neur_channel"/>
</dbReference>
<keyword evidence="1" id="KW-1133">Transmembrane helix</keyword>
<evidence type="ECO:0000259" key="3">
    <source>
        <dbReference type="Pfam" id="PF02931"/>
    </source>
</evidence>
<dbReference type="GO" id="GO:0005230">
    <property type="term" value="F:extracellular ligand-gated monoatomic ion channel activity"/>
    <property type="evidence" value="ECO:0007669"/>
    <property type="project" value="InterPro"/>
</dbReference>
<evidence type="ECO:0000256" key="1">
    <source>
        <dbReference type="SAM" id="Phobius"/>
    </source>
</evidence>
<dbReference type="Pfam" id="PF02931">
    <property type="entry name" value="Neur_chan_LBD"/>
    <property type="match status" value="1"/>
</dbReference>
<evidence type="ECO:0000313" key="4">
    <source>
        <dbReference type="EMBL" id="CEK66518.1"/>
    </source>
</evidence>